<keyword evidence="4" id="KW-1185">Reference proteome</keyword>
<feature type="signal peptide" evidence="1">
    <location>
        <begin position="1"/>
        <end position="28"/>
    </location>
</feature>
<dbReference type="Gene3D" id="2.30.30.40">
    <property type="entry name" value="SH3 Domains"/>
    <property type="match status" value="1"/>
</dbReference>
<dbReference type="RefSeq" id="WP_014780482.1">
    <property type="nucleotide sequence ID" value="NC_018012.1"/>
</dbReference>
<sequence>MTSTLLGRLATATILGLLLNPAPVAAEADGPDYYRVTGVAPTDVLRIRATPDPGAAQVGKIPPGADCVRNLGCRGGLSFEEYSTLSKTEQAERLRHYPRWCKIEYQGIEGWVAARYLAEGGCR</sequence>
<gene>
    <name evidence="3" type="ordered locus">Thivi_4289</name>
</gene>
<dbReference type="HOGENOM" id="CLU_143565_0_0_6"/>
<dbReference type="STRING" id="765911.Thivi_4289"/>
<dbReference type="EMBL" id="CP003154">
    <property type="protein sequence ID" value="AFL76102.1"/>
    <property type="molecule type" value="Genomic_DNA"/>
</dbReference>
<dbReference type="Proteomes" id="UP000006062">
    <property type="component" value="Chromosome"/>
</dbReference>
<evidence type="ECO:0000313" key="4">
    <source>
        <dbReference type="Proteomes" id="UP000006062"/>
    </source>
</evidence>
<name>I3YGI4_THIV6</name>
<evidence type="ECO:0000259" key="2">
    <source>
        <dbReference type="Pfam" id="PF08239"/>
    </source>
</evidence>
<dbReference type="KEGG" id="tvi:Thivi_4289"/>
<accession>I3YGI4</accession>
<evidence type="ECO:0000313" key="3">
    <source>
        <dbReference type="EMBL" id="AFL76102.1"/>
    </source>
</evidence>
<dbReference type="Pfam" id="PF08239">
    <property type="entry name" value="SH3_3"/>
    <property type="match status" value="1"/>
</dbReference>
<evidence type="ECO:0000256" key="1">
    <source>
        <dbReference type="SAM" id="SignalP"/>
    </source>
</evidence>
<protein>
    <submittedName>
        <fullName evidence="3">SH3 type 3 domain protein</fullName>
    </submittedName>
</protein>
<organism evidence="3 4">
    <name type="scientific">Thiocystis violascens (strain ATCC 17096 / DSM 198 / 6111)</name>
    <name type="common">Chromatium violascens</name>
    <dbReference type="NCBI Taxonomy" id="765911"/>
    <lineage>
        <taxon>Bacteria</taxon>
        <taxon>Pseudomonadati</taxon>
        <taxon>Pseudomonadota</taxon>
        <taxon>Gammaproteobacteria</taxon>
        <taxon>Chromatiales</taxon>
        <taxon>Chromatiaceae</taxon>
        <taxon>Thiocystis</taxon>
    </lineage>
</organism>
<proteinExistence type="predicted"/>
<dbReference type="AlphaFoldDB" id="I3YGI4"/>
<dbReference type="InterPro" id="IPR003646">
    <property type="entry name" value="SH3-like_bac-type"/>
</dbReference>
<dbReference type="eggNOG" id="COG4991">
    <property type="taxonomic scope" value="Bacteria"/>
</dbReference>
<feature type="domain" description="SH3b" evidence="2">
    <location>
        <begin position="43"/>
        <end position="117"/>
    </location>
</feature>
<reference evidence="3 4" key="1">
    <citation type="submission" date="2012-06" db="EMBL/GenBank/DDBJ databases">
        <title>Complete sequence of Thiocystis violascens DSM 198.</title>
        <authorList>
            <consortium name="US DOE Joint Genome Institute"/>
            <person name="Lucas S."/>
            <person name="Han J."/>
            <person name="Lapidus A."/>
            <person name="Cheng J.-F."/>
            <person name="Goodwin L."/>
            <person name="Pitluck S."/>
            <person name="Peters L."/>
            <person name="Ovchinnikova G."/>
            <person name="Teshima H."/>
            <person name="Detter J.C."/>
            <person name="Han C."/>
            <person name="Tapia R."/>
            <person name="Land M."/>
            <person name="Hauser L."/>
            <person name="Kyrpides N."/>
            <person name="Ivanova N."/>
            <person name="Pagani I."/>
            <person name="Vogl K."/>
            <person name="Liu Z."/>
            <person name="Frigaard N.-U."/>
            <person name="Bryant D."/>
            <person name="Woyke T."/>
        </authorList>
    </citation>
    <scope>NUCLEOTIDE SEQUENCE [LARGE SCALE GENOMIC DNA]</scope>
    <source>
        <strain evidence="4">ATCC 17096 / DSM 198 / 6111</strain>
    </source>
</reference>
<feature type="chain" id="PRO_5003682687" evidence="1">
    <location>
        <begin position="29"/>
        <end position="123"/>
    </location>
</feature>
<keyword evidence="1" id="KW-0732">Signal</keyword>